<sequence>MRKFILIALVSVFFASTSLLADSDDSKPGKKKVAIKPVTDKIYLEECGSCHFAYHAELMPESSWKALIEGLKTHFGEDASMEPAPLKQVTEYLLSNAADYSQNSKARAMFKSAKGQVFARISEVPFFLKEHHEIGPDVIARPKIKTWANCEACHPTAANGVYGERYIVIPK</sequence>
<dbReference type="AlphaFoldDB" id="A0A1F6G948"/>
<gene>
    <name evidence="2" type="ORF">A2527_05545</name>
</gene>
<evidence type="ECO:0000313" key="3">
    <source>
        <dbReference type="Proteomes" id="UP000178449"/>
    </source>
</evidence>
<dbReference type="STRING" id="1817772.A2527_05545"/>
<evidence type="ECO:0000256" key="1">
    <source>
        <dbReference type="SAM" id="SignalP"/>
    </source>
</evidence>
<keyword evidence="1" id="KW-0732">Signal</keyword>
<evidence type="ECO:0008006" key="4">
    <source>
        <dbReference type="Google" id="ProtNLM"/>
    </source>
</evidence>
<accession>A0A1F6G948</accession>
<dbReference type="Pfam" id="PF09626">
    <property type="entry name" value="DHC"/>
    <property type="match status" value="1"/>
</dbReference>
<protein>
    <recommendedName>
        <fullName evidence="4">Cytochrome C</fullName>
    </recommendedName>
</protein>
<organism evidence="2 3">
    <name type="scientific">Candidatus Lambdaproteobacteria bacterium RIFOXYD2_FULL_50_16</name>
    <dbReference type="NCBI Taxonomy" id="1817772"/>
    <lineage>
        <taxon>Bacteria</taxon>
        <taxon>Pseudomonadati</taxon>
        <taxon>Pseudomonadota</taxon>
        <taxon>Candidatus Lambdaproteobacteria</taxon>
    </lineage>
</organism>
<proteinExistence type="predicted"/>
<reference evidence="2 3" key="1">
    <citation type="journal article" date="2016" name="Nat. Commun.">
        <title>Thousands of microbial genomes shed light on interconnected biogeochemical processes in an aquifer system.</title>
        <authorList>
            <person name="Anantharaman K."/>
            <person name="Brown C.T."/>
            <person name="Hug L.A."/>
            <person name="Sharon I."/>
            <person name="Castelle C.J."/>
            <person name="Probst A.J."/>
            <person name="Thomas B.C."/>
            <person name="Singh A."/>
            <person name="Wilkins M.J."/>
            <person name="Karaoz U."/>
            <person name="Brodie E.L."/>
            <person name="Williams K.H."/>
            <person name="Hubbard S.S."/>
            <person name="Banfield J.F."/>
        </authorList>
    </citation>
    <scope>NUCLEOTIDE SEQUENCE [LARGE SCALE GENOMIC DNA]</scope>
</reference>
<feature type="signal peptide" evidence="1">
    <location>
        <begin position="1"/>
        <end position="21"/>
    </location>
</feature>
<dbReference type="InterPro" id="IPR018588">
    <property type="entry name" value="Dihaem_cytochrome-c"/>
</dbReference>
<comment type="caution">
    <text evidence="2">The sequence shown here is derived from an EMBL/GenBank/DDBJ whole genome shotgun (WGS) entry which is preliminary data.</text>
</comment>
<name>A0A1F6G948_9PROT</name>
<dbReference type="EMBL" id="MFNE01000036">
    <property type="protein sequence ID" value="OGG94647.1"/>
    <property type="molecule type" value="Genomic_DNA"/>
</dbReference>
<dbReference type="Proteomes" id="UP000178449">
    <property type="component" value="Unassembled WGS sequence"/>
</dbReference>
<feature type="chain" id="PRO_5009524578" description="Cytochrome C" evidence="1">
    <location>
        <begin position="22"/>
        <end position="171"/>
    </location>
</feature>
<evidence type="ECO:0000313" key="2">
    <source>
        <dbReference type="EMBL" id="OGG94647.1"/>
    </source>
</evidence>